<dbReference type="RefSeq" id="WP_229536616.1">
    <property type="nucleotide sequence ID" value="NZ_JAJHJB010000037.1"/>
</dbReference>
<proteinExistence type="predicted"/>
<comment type="caution">
    <text evidence="1">The sequence shown here is derived from an EMBL/GenBank/DDBJ whole genome shotgun (WGS) entry which is preliminary data.</text>
</comment>
<reference evidence="1" key="1">
    <citation type="submission" date="2021-11" db="EMBL/GenBank/DDBJ databases">
        <title>Description of a new species Pelosinus isolated from the bottom sediments of Lake Baikal.</title>
        <authorList>
            <person name="Zakharyuk A."/>
        </authorList>
    </citation>
    <scope>NUCLEOTIDE SEQUENCE</scope>
    <source>
        <strain evidence="1">Bkl1</strain>
    </source>
</reference>
<keyword evidence="2" id="KW-1185">Reference proteome</keyword>
<dbReference type="EMBL" id="JAJHJB010000037">
    <property type="protein sequence ID" value="MCC5467650.1"/>
    <property type="molecule type" value="Genomic_DNA"/>
</dbReference>
<accession>A0ABS8HX99</accession>
<sequence length="106" mass="12577">MTNLDKCFFCAREMKSECERFFFDPTFIKGKPFDYSTKVRSCCMGCEGKIKDFMIERETKQAVNKDGKLLFFLDDGEFWWYLGDSAEQIIEYHKKTYEGEDTIVNL</sequence>
<gene>
    <name evidence="1" type="ORF">LMF89_20145</name>
</gene>
<protein>
    <submittedName>
        <fullName evidence="1">Uncharacterized protein</fullName>
    </submittedName>
</protein>
<dbReference type="Proteomes" id="UP001165492">
    <property type="component" value="Unassembled WGS sequence"/>
</dbReference>
<evidence type="ECO:0000313" key="1">
    <source>
        <dbReference type="EMBL" id="MCC5467650.1"/>
    </source>
</evidence>
<name>A0ABS8HX99_9FIRM</name>
<evidence type="ECO:0000313" key="2">
    <source>
        <dbReference type="Proteomes" id="UP001165492"/>
    </source>
</evidence>
<organism evidence="1 2">
    <name type="scientific">Pelosinus baikalensis</name>
    <dbReference type="NCBI Taxonomy" id="2892015"/>
    <lineage>
        <taxon>Bacteria</taxon>
        <taxon>Bacillati</taxon>
        <taxon>Bacillota</taxon>
        <taxon>Negativicutes</taxon>
        <taxon>Selenomonadales</taxon>
        <taxon>Sporomusaceae</taxon>
        <taxon>Pelosinus</taxon>
    </lineage>
</organism>